<evidence type="ECO:0000313" key="1">
    <source>
        <dbReference type="EMBL" id="CZT18444.1"/>
    </source>
</evidence>
<keyword evidence="2" id="KW-1185">Reference proteome</keyword>
<name>A0A2D3V7B6_9PEZI</name>
<evidence type="ECO:0000313" key="2">
    <source>
        <dbReference type="Proteomes" id="UP000225277"/>
    </source>
</evidence>
<dbReference type="RefSeq" id="XP_023625334.1">
    <property type="nucleotide sequence ID" value="XM_023769566.1"/>
</dbReference>
<gene>
    <name evidence="1" type="ORF">RCC_04289</name>
</gene>
<dbReference type="AlphaFoldDB" id="A0A2D3V7B6"/>
<dbReference type="EMBL" id="FJUY01000005">
    <property type="protein sequence ID" value="CZT18444.1"/>
    <property type="molecule type" value="Genomic_DNA"/>
</dbReference>
<organism evidence="1 2">
    <name type="scientific">Ramularia collo-cygni</name>
    <dbReference type="NCBI Taxonomy" id="112498"/>
    <lineage>
        <taxon>Eukaryota</taxon>
        <taxon>Fungi</taxon>
        <taxon>Dikarya</taxon>
        <taxon>Ascomycota</taxon>
        <taxon>Pezizomycotina</taxon>
        <taxon>Dothideomycetes</taxon>
        <taxon>Dothideomycetidae</taxon>
        <taxon>Mycosphaerellales</taxon>
        <taxon>Mycosphaerellaceae</taxon>
        <taxon>Ramularia</taxon>
    </lineage>
</organism>
<dbReference type="Proteomes" id="UP000225277">
    <property type="component" value="Unassembled WGS sequence"/>
</dbReference>
<proteinExistence type="predicted"/>
<sequence length="118" mass="13662">MKTWNWSWLRSTTYYLILNPTEKVLLLEETPPAGPLFVEVSNTCPQSISSTRMGAGLAARRCEFDIPKENHPEIKMLPQSQAAVELMMFKLLYGVEIFTNERDTIHRLCRNRHIRSPV</sequence>
<accession>A0A2D3V7B6</accession>
<reference evidence="1 2" key="1">
    <citation type="submission" date="2016-03" db="EMBL/GenBank/DDBJ databases">
        <authorList>
            <person name="Ploux O."/>
        </authorList>
    </citation>
    <scope>NUCLEOTIDE SEQUENCE [LARGE SCALE GENOMIC DNA]</scope>
    <source>
        <strain evidence="1 2">URUG2</strain>
    </source>
</reference>
<protein>
    <submittedName>
        <fullName evidence="1">Uncharacterized protein</fullName>
    </submittedName>
</protein>
<dbReference type="GeneID" id="35599465"/>